<dbReference type="PROSITE" id="PS50123">
    <property type="entry name" value="CHER"/>
    <property type="match status" value="1"/>
</dbReference>
<dbReference type="InterPro" id="IPR000780">
    <property type="entry name" value="CheR_MeTrfase"/>
</dbReference>
<evidence type="ECO:0000256" key="1">
    <source>
        <dbReference type="ARBA" id="ARBA00001541"/>
    </source>
</evidence>
<reference evidence="7" key="1">
    <citation type="journal article" date="2023" name="Int. J. Syst. Evol. Microbiol.">
        <title>Methylocystis iwaonis sp. nov., a type II methane-oxidizing bacterium from surface soil of a rice paddy field in Japan, and emended description of the genus Methylocystis (ex Whittenbury et al. 1970) Bowman et al. 1993.</title>
        <authorList>
            <person name="Kaise H."/>
            <person name="Sawadogo J.B."/>
            <person name="Alam M.S."/>
            <person name="Ueno C."/>
            <person name="Dianou D."/>
            <person name="Shinjo R."/>
            <person name="Asakawa S."/>
        </authorList>
    </citation>
    <scope>NUCLEOTIDE SEQUENCE</scope>
    <source>
        <strain evidence="7">LMG27198</strain>
    </source>
</reference>
<accession>A0A9W6GTG3</accession>
<sequence>MPGDSGMSFVFARFRRALEERTGISLDADKEYLAESRLSPIMRQHGFPDIAPLVDAFERGEDPSLVQKVIDAMTTNETLFFRDRTPFESFRWHVLPDLLRRRSAERSLRFWCAACSTGQEAYSVAMTLDQEARALRGWSIDILATDLSTSAIETARAGSYSHFEVQRGLPTGHLLRYFHRKEESWRINEHMRARIEFQDFNLLWDFAPLGTFDAIFCRNVLMYFEPETRRAILGRLERALNPGGFLFLGASEGASEAGGMFAPVSGDGVWQARHVETPQKLAVPA</sequence>
<keyword evidence="3 7" id="KW-0489">Methyltransferase</keyword>
<dbReference type="InterPro" id="IPR029063">
    <property type="entry name" value="SAM-dependent_MTases_sf"/>
</dbReference>
<dbReference type="InterPro" id="IPR050903">
    <property type="entry name" value="Bact_Chemotaxis_MeTrfase"/>
</dbReference>
<dbReference type="Pfam" id="PF03705">
    <property type="entry name" value="CheR_N"/>
    <property type="match status" value="1"/>
</dbReference>
<dbReference type="InterPro" id="IPR036804">
    <property type="entry name" value="CheR_N_sf"/>
</dbReference>
<dbReference type="AlphaFoldDB" id="A0A9W6GTG3"/>
<evidence type="ECO:0000313" key="7">
    <source>
        <dbReference type="EMBL" id="GLI92629.1"/>
    </source>
</evidence>
<evidence type="ECO:0000256" key="2">
    <source>
        <dbReference type="ARBA" id="ARBA00012534"/>
    </source>
</evidence>
<keyword evidence="4" id="KW-0808">Transferase</keyword>
<dbReference type="PRINTS" id="PR00996">
    <property type="entry name" value="CHERMTFRASE"/>
</dbReference>
<evidence type="ECO:0000256" key="4">
    <source>
        <dbReference type="ARBA" id="ARBA00022679"/>
    </source>
</evidence>
<dbReference type="PANTHER" id="PTHR24422">
    <property type="entry name" value="CHEMOTAXIS PROTEIN METHYLTRANSFERASE"/>
    <property type="match status" value="1"/>
</dbReference>
<dbReference type="Pfam" id="PF01739">
    <property type="entry name" value="CheR"/>
    <property type="match status" value="1"/>
</dbReference>
<protein>
    <recommendedName>
        <fullName evidence="2">protein-glutamate O-methyltransferase</fullName>
        <ecNumber evidence="2">2.1.1.80</ecNumber>
    </recommendedName>
</protein>
<dbReference type="EC" id="2.1.1.80" evidence="2"/>
<evidence type="ECO:0000256" key="3">
    <source>
        <dbReference type="ARBA" id="ARBA00022603"/>
    </source>
</evidence>
<evidence type="ECO:0000256" key="5">
    <source>
        <dbReference type="ARBA" id="ARBA00022691"/>
    </source>
</evidence>
<dbReference type="InterPro" id="IPR022642">
    <property type="entry name" value="CheR_C"/>
</dbReference>
<feature type="domain" description="CheR-type methyltransferase" evidence="6">
    <location>
        <begin position="11"/>
        <end position="252"/>
    </location>
</feature>
<dbReference type="SUPFAM" id="SSF53335">
    <property type="entry name" value="S-adenosyl-L-methionine-dependent methyltransferases"/>
    <property type="match status" value="1"/>
</dbReference>
<keyword evidence="8" id="KW-1185">Reference proteome</keyword>
<dbReference type="GO" id="GO:0032259">
    <property type="term" value="P:methylation"/>
    <property type="evidence" value="ECO:0007669"/>
    <property type="project" value="UniProtKB-KW"/>
</dbReference>
<dbReference type="CDD" id="cd02440">
    <property type="entry name" value="AdoMet_MTases"/>
    <property type="match status" value="1"/>
</dbReference>
<keyword evidence="5" id="KW-0949">S-adenosyl-L-methionine</keyword>
<proteinExistence type="predicted"/>
<dbReference type="Gene3D" id="1.10.155.10">
    <property type="entry name" value="Chemotaxis receptor methyltransferase CheR, N-terminal domain"/>
    <property type="match status" value="1"/>
</dbReference>
<organism evidence="7 8">
    <name type="scientific">Methylocystis echinoides</name>
    <dbReference type="NCBI Taxonomy" id="29468"/>
    <lineage>
        <taxon>Bacteria</taxon>
        <taxon>Pseudomonadati</taxon>
        <taxon>Pseudomonadota</taxon>
        <taxon>Alphaproteobacteria</taxon>
        <taxon>Hyphomicrobiales</taxon>
        <taxon>Methylocystaceae</taxon>
        <taxon>Methylocystis</taxon>
    </lineage>
</organism>
<dbReference type="PANTHER" id="PTHR24422:SF21">
    <property type="entry name" value="CHEMOTAXIS PROTEIN METHYLTRANSFERASE 1"/>
    <property type="match status" value="1"/>
</dbReference>
<dbReference type="EMBL" id="BSEC01000001">
    <property type="protein sequence ID" value="GLI92629.1"/>
    <property type="molecule type" value="Genomic_DNA"/>
</dbReference>
<dbReference type="Proteomes" id="UP001144323">
    <property type="component" value="Unassembled WGS sequence"/>
</dbReference>
<dbReference type="SMART" id="SM00138">
    <property type="entry name" value="MeTrc"/>
    <property type="match status" value="1"/>
</dbReference>
<evidence type="ECO:0000313" key="8">
    <source>
        <dbReference type="Proteomes" id="UP001144323"/>
    </source>
</evidence>
<comment type="caution">
    <text evidence="7">The sequence shown here is derived from an EMBL/GenBank/DDBJ whole genome shotgun (WGS) entry which is preliminary data.</text>
</comment>
<evidence type="ECO:0000259" key="6">
    <source>
        <dbReference type="PROSITE" id="PS50123"/>
    </source>
</evidence>
<name>A0A9W6GTG3_9HYPH</name>
<dbReference type="SUPFAM" id="SSF47757">
    <property type="entry name" value="Chemotaxis receptor methyltransferase CheR, N-terminal domain"/>
    <property type="match status" value="1"/>
</dbReference>
<dbReference type="GO" id="GO:0008983">
    <property type="term" value="F:protein-glutamate O-methyltransferase activity"/>
    <property type="evidence" value="ECO:0007669"/>
    <property type="project" value="UniProtKB-EC"/>
</dbReference>
<gene>
    <name evidence="7" type="primary">cheR1</name>
    <name evidence="7" type="ORF">LMG27198_16210</name>
</gene>
<dbReference type="Gene3D" id="3.40.50.150">
    <property type="entry name" value="Vaccinia Virus protein VP39"/>
    <property type="match status" value="1"/>
</dbReference>
<dbReference type="InterPro" id="IPR022641">
    <property type="entry name" value="CheR_N"/>
</dbReference>
<comment type="catalytic activity">
    <reaction evidence="1">
        <text>L-glutamyl-[protein] + S-adenosyl-L-methionine = [protein]-L-glutamate 5-O-methyl ester + S-adenosyl-L-homocysteine</text>
        <dbReference type="Rhea" id="RHEA:24452"/>
        <dbReference type="Rhea" id="RHEA-COMP:10208"/>
        <dbReference type="Rhea" id="RHEA-COMP:10311"/>
        <dbReference type="ChEBI" id="CHEBI:29973"/>
        <dbReference type="ChEBI" id="CHEBI:57856"/>
        <dbReference type="ChEBI" id="CHEBI:59789"/>
        <dbReference type="ChEBI" id="CHEBI:82795"/>
        <dbReference type="EC" id="2.1.1.80"/>
    </reaction>
</comment>